<name>A0A9X2JM69_9LACO</name>
<reference evidence="11 12" key="1">
    <citation type="journal article" date="2023" name="Int. J. Syst. Evol. Microbiol.">
        <title>Ligilactobacillus ubinensis sp. nov., a novel species isolated from the wild ferment of a durian fruit (Durio zibethinus).</title>
        <authorList>
            <person name="Heng Y.C."/>
            <person name="Menon N."/>
            <person name="Chen B."/>
            <person name="Loo B.Z.L."/>
            <person name="Wong G.W.J."/>
            <person name="Lim A.C.H."/>
            <person name="Silvaraju S."/>
            <person name="Kittelmann S."/>
        </authorList>
    </citation>
    <scope>NUCLEOTIDE SEQUENCE [LARGE SCALE GENOMIC DNA]</scope>
    <source>
        <strain evidence="11 12">WILCCON 0076</strain>
    </source>
</reference>
<dbReference type="Pfam" id="PF01195">
    <property type="entry name" value="Pept_tRNA_hydro"/>
    <property type="match status" value="1"/>
</dbReference>
<dbReference type="Gene3D" id="3.40.50.1470">
    <property type="entry name" value="Peptidyl-tRNA hydrolase"/>
    <property type="match status" value="1"/>
</dbReference>
<evidence type="ECO:0000256" key="6">
    <source>
        <dbReference type="ARBA" id="ARBA00048707"/>
    </source>
</evidence>
<feature type="site" description="Discriminates between blocked and unblocked aminoacyl-tRNA" evidence="8">
    <location>
        <position position="9"/>
    </location>
</feature>
<keyword evidence="12" id="KW-1185">Reference proteome</keyword>
<dbReference type="InterPro" id="IPR001328">
    <property type="entry name" value="Pept_tRNA_hydro"/>
</dbReference>
<dbReference type="FunFam" id="3.40.50.1470:FF:000001">
    <property type="entry name" value="Peptidyl-tRNA hydrolase"/>
    <property type="match status" value="1"/>
</dbReference>
<feature type="binding site" evidence="8">
    <location>
        <position position="64"/>
    </location>
    <ligand>
        <name>tRNA</name>
        <dbReference type="ChEBI" id="CHEBI:17843"/>
    </ligand>
</feature>
<feature type="site" description="Stabilizes the basic form of H active site to accept a proton" evidence="8">
    <location>
        <position position="91"/>
    </location>
</feature>
<keyword evidence="2 8" id="KW-0820">tRNA-binding</keyword>
<feature type="binding site" evidence="8">
    <location>
        <position position="112"/>
    </location>
    <ligand>
        <name>tRNA</name>
        <dbReference type="ChEBI" id="CHEBI:17843"/>
    </ligand>
</feature>
<dbReference type="AlphaFoldDB" id="A0A9X2JM69"/>
<dbReference type="InterPro" id="IPR018171">
    <property type="entry name" value="Pept_tRNA_hydro_CS"/>
</dbReference>
<dbReference type="NCBIfam" id="TIGR00447">
    <property type="entry name" value="pth"/>
    <property type="match status" value="1"/>
</dbReference>
<comment type="catalytic activity">
    <reaction evidence="6 8 9">
        <text>an N-acyl-L-alpha-aminoacyl-tRNA + H2O = an N-acyl-L-amino acid + a tRNA + H(+)</text>
        <dbReference type="Rhea" id="RHEA:54448"/>
        <dbReference type="Rhea" id="RHEA-COMP:10123"/>
        <dbReference type="Rhea" id="RHEA-COMP:13883"/>
        <dbReference type="ChEBI" id="CHEBI:15377"/>
        <dbReference type="ChEBI" id="CHEBI:15378"/>
        <dbReference type="ChEBI" id="CHEBI:59874"/>
        <dbReference type="ChEBI" id="CHEBI:78442"/>
        <dbReference type="ChEBI" id="CHEBI:138191"/>
        <dbReference type="EC" id="3.1.1.29"/>
    </reaction>
</comment>
<dbReference type="GO" id="GO:0004045">
    <property type="term" value="F:peptidyl-tRNA hydrolase activity"/>
    <property type="evidence" value="ECO:0007669"/>
    <property type="project" value="UniProtKB-UniRule"/>
</dbReference>
<keyword evidence="4 8" id="KW-0694">RNA-binding</keyword>
<dbReference type="GO" id="GO:0072344">
    <property type="term" value="P:rescue of stalled ribosome"/>
    <property type="evidence" value="ECO:0007669"/>
    <property type="project" value="UniProtKB-UniRule"/>
</dbReference>
<dbReference type="HAMAP" id="MF_00083">
    <property type="entry name" value="Pept_tRNA_hydro_bact"/>
    <property type="match status" value="1"/>
</dbReference>
<gene>
    <name evidence="8 11" type="primary">pth</name>
    <name evidence="11" type="ORF">LB941_05695</name>
</gene>
<dbReference type="CDD" id="cd00462">
    <property type="entry name" value="PTH"/>
    <property type="match status" value="1"/>
</dbReference>
<protein>
    <recommendedName>
        <fullName evidence="7 8">Peptidyl-tRNA hydrolase</fullName>
        <shortName evidence="8">Pth</shortName>
        <ecNumber evidence="1 8">3.1.1.29</ecNumber>
    </recommendedName>
</protein>
<evidence type="ECO:0000256" key="4">
    <source>
        <dbReference type="ARBA" id="ARBA00022884"/>
    </source>
</evidence>
<comment type="caution">
    <text evidence="11">The sequence shown here is derived from an EMBL/GenBank/DDBJ whole genome shotgun (WGS) entry which is preliminary data.</text>
</comment>
<dbReference type="PANTHER" id="PTHR17224">
    <property type="entry name" value="PEPTIDYL-TRNA HYDROLASE"/>
    <property type="match status" value="1"/>
</dbReference>
<evidence type="ECO:0000313" key="11">
    <source>
        <dbReference type="EMBL" id="MCP0886831.1"/>
    </source>
</evidence>
<comment type="subunit">
    <text evidence="8">Monomer.</text>
</comment>
<comment type="function">
    <text evidence="8">Hydrolyzes ribosome-free peptidyl-tRNAs (with 1 or more amino acids incorporated), which drop off the ribosome during protein synthesis, or as a result of ribosome stalling.</text>
</comment>
<feature type="active site" description="Proton acceptor" evidence="8">
    <location>
        <position position="19"/>
    </location>
</feature>
<dbReference type="EC" id="3.1.1.29" evidence="1 8"/>
<dbReference type="RefSeq" id="WP_253360237.1">
    <property type="nucleotide sequence ID" value="NZ_JAIULA010000009.1"/>
</dbReference>
<evidence type="ECO:0000256" key="9">
    <source>
        <dbReference type="RuleBase" id="RU000673"/>
    </source>
</evidence>
<dbReference type="PROSITE" id="PS01196">
    <property type="entry name" value="PEPT_TRNA_HYDROL_2"/>
    <property type="match status" value="1"/>
</dbReference>
<comment type="function">
    <text evidence="8">Catalyzes the release of premature peptidyl moieties from peptidyl-tRNA molecules trapped in stalled 50S ribosomal subunits, and thus maintains levels of free tRNAs and 50S ribosomes.</text>
</comment>
<keyword evidence="3 8" id="KW-0378">Hydrolase</keyword>
<evidence type="ECO:0000256" key="10">
    <source>
        <dbReference type="RuleBase" id="RU004320"/>
    </source>
</evidence>
<feature type="binding site" evidence="8">
    <location>
        <position position="66"/>
    </location>
    <ligand>
        <name>tRNA</name>
        <dbReference type="ChEBI" id="CHEBI:17843"/>
    </ligand>
</feature>
<evidence type="ECO:0000256" key="5">
    <source>
        <dbReference type="ARBA" id="ARBA00038063"/>
    </source>
</evidence>
<evidence type="ECO:0000256" key="1">
    <source>
        <dbReference type="ARBA" id="ARBA00013260"/>
    </source>
</evidence>
<keyword evidence="8" id="KW-0963">Cytoplasm</keyword>
<sequence length="190" mass="21869">MKMIVGLGNIGRKYDETRHNVGFMIVDRFAKQQGVEFDKQKFDALIATTFINNEKILLVKPLTYMNESGRAVRPLMDYFEIPVDNIIVVHDDMDLEVGKLRLRQKGSAGGHNGIKSIIAHLGTQQFKRLKIGIDHPKKMSVVDWVLSRFNNEQKIAFNNAADQALKALEYWIEKNDFMQTMNNFNHNSKE</sequence>
<accession>A0A9X2JM69</accession>
<feature type="binding site" evidence="8">
    <location>
        <position position="14"/>
    </location>
    <ligand>
        <name>tRNA</name>
        <dbReference type="ChEBI" id="CHEBI:17843"/>
    </ligand>
</feature>
<evidence type="ECO:0000256" key="2">
    <source>
        <dbReference type="ARBA" id="ARBA00022555"/>
    </source>
</evidence>
<evidence type="ECO:0000256" key="3">
    <source>
        <dbReference type="ARBA" id="ARBA00022801"/>
    </source>
</evidence>
<dbReference type="GO" id="GO:0000049">
    <property type="term" value="F:tRNA binding"/>
    <property type="evidence" value="ECO:0007669"/>
    <property type="project" value="UniProtKB-UniRule"/>
</dbReference>
<evidence type="ECO:0000256" key="7">
    <source>
        <dbReference type="ARBA" id="ARBA00050038"/>
    </source>
</evidence>
<dbReference type="GO" id="GO:0006515">
    <property type="term" value="P:protein quality control for misfolded or incompletely synthesized proteins"/>
    <property type="evidence" value="ECO:0007669"/>
    <property type="project" value="UniProtKB-UniRule"/>
</dbReference>
<dbReference type="EMBL" id="JAIULA010000009">
    <property type="protein sequence ID" value="MCP0886831.1"/>
    <property type="molecule type" value="Genomic_DNA"/>
</dbReference>
<dbReference type="InterPro" id="IPR036416">
    <property type="entry name" value="Pept_tRNA_hydro_sf"/>
</dbReference>
<evidence type="ECO:0000313" key="12">
    <source>
        <dbReference type="Proteomes" id="UP001139006"/>
    </source>
</evidence>
<dbReference type="SUPFAM" id="SSF53178">
    <property type="entry name" value="Peptidyl-tRNA hydrolase-like"/>
    <property type="match status" value="1"/>
</dbReference>
<dbReference type="PROSITE" id="PS01195">
    <property type="entry name" value="PEPT_TRNA_HYDROL_1"/>
    <property type="match status" value="1"/>
</dbReference>
<comment type="similarity">
    <text evidence="5 8 10">Belongs to the PTH family.</text>
</comment>
<dbReference type="GO" id="GO:0005737">
    <property type="term" value="C:cytoplasm"/>
    <property type="evidence" value="ECO:0007669"/>
    <property type="project" value="UniProtKB-SubCell"/>
</dbReference>
<evidence type="ECO:0000256" key="8">
    <source>
        <dbReference type="HAMAP-Rule" id="MF_00083"/>
    </source>
</evidence>
<comment type="subcellular location">
    <subcellularLocation>
        <location evidence="8">Cytoplasm</location>
    </subcellularLocation>
</comment>
<organism evidence="11 12">
    <name type="scientific">Ligilactobacillus ubinensis</name>
    <dbReference type="NCBI Taxonomy" id="2876789"/>
    <lineage>
        <taxon>Bacteria</taxon>
        <taxon>Bacillati</taxon>
        <taxon>Bacillota</taxon>
        <taxon>Bacilli</taxon>
        <taxon>Lactobacillales</taxon>
        <taxon>Lactobacillaceae</taxon>
        <taxon>Ligilactobacillus</taxon>
    </lineage>
</organism>
<dbReference type="Proteomes" id="UP001139006">
    <property type="component" value="Unassembled WGS sequence"/>
</dbReference>
<dbReference type="PANTHER" id="PTHR17224:SF1">
    <property type="entry name" value="PEPTIDYL-TRNA HYDROLASE"/>
    <property type="match status" value="1"/>
</dbReference>
<proteinExistence type="inferred from homology"/>